<keyword evidence="4" id="KW-1185">Reference proteome</keyword>
<keyword evidence="2" id="KW-0732">Signal</keyword>
<name>A0ABR1BHJ1_POLSC</name>
<evidence type="ECO:0000313" key="3">
    <source>
        <dbReference type="EMBL" id="KAK6641228.1"/>
    </source>
</evidence>
<gene>
    <name evidence="3" type="ORF">RUM44_012937</name>
</gene>
<reference evidence="3 4" key="1">
    <citation type="submission" date="2023-09" db="EMBL/GenBank/DDBJ databases">
        <title>Genomes of two closely related lineages of the louse Polyplax serrata with different host specificities.</title>
        <authorList>
            <person name="Martinu J."/>
            <person name="Tarabai H."/>
            <person name="Stefka J."/>
            <person name="Hypsa V."/>
        </authorList>
    </citation>
    <scope>NUCLEOTIDE SEQUENCE [LARGE SCALE GENOMIC DNA]</scope>
    <source>
        <strain evidence="3">98ZLc_SE</strain>
    </source>
</reference>
<proteinExistence type="predicted"/>
<feature type="compositionally biased region" description="Basic and acidic residues" evidence="1">
    <location>
        <begin position="92"/>
        <end position="102"/>
    </location>
</feature>
<comment type="caution">
    <text evidence="3">The sequence shown here is derived from an EMBL/GenBank/DDBJ whole genome shotgun (WGS) entry which is preliminary data.</text>
</comment>
<feature type="chain" id="PRO_5047403322" evidence="2">
    <location>
        <begin position="20"/>
        <end position="144"/>
    </location>
</feature>
<feature type="region of interest" description="Disordered" evidence="1">
    <location>
        <begin position="72"/>
        <end position="109"/>
    </location>
</feature>
<evidence type="ECO:0000313" key="4">
    <source>
        <dbReference type="Proteomes" id="UP001359485"/>
    </source>
</evidence>
<sequence length="144" mass="16177">MCSRIVLLVVLSVLGMTACQQPLDDLSEISPYLPPDTVEKKLLQQCESFAQNLSEENERLKNEVDILRLKIETMEDVDEEEDEDEEEDDGKDESHESEETNRGLRSRRGARCDGGTLSAWACAPQCIFKLKGLCGLSLKTICHC</sequence>
<dbReference type="Proteomes" id="UP001359485">
    <property type="component" value="Unassembled WGS sequence"/>
</dbReference>
<feature type="signal peptide" evidence="2">
    <location>
        <begin position="1"/>
        <end position="19"/>
    </location>
</feature>
<protein>
    <submittedName>
        <fullName evidence="3">Uncharacterized protein</fullName>
    </submittedName>
</protein>
<feature type="compositionally biased region" description="Acidic residues" evidence="1">
    <location>
        <begin position="74"/>
        <end position="91"/>
    </location>
</feature>
<evidence type="ECO:0000256" key="2">
    <source>
        <dbReference type="SAM" id="SignalP"/>
    </source>
</evidence>
<dbReference type="PROSITE" id="PS51257">
    <property type="entry name" value="PROKAR_LIPOPROTEIN"/>
    <property type="match status" value="1"/>
</dbReference>
<dbReference type="EMBL" id="JAWJWF010000001">
    <property type="protein sequence ID" value="KAK6641228.1"/>
    <property type="molecule type" value="Genomic_DNA"/>
</dbReference>
<evidence type="ECO:0000256" key="1">
    <source>
        <dbReference type="SAM" id="MobiDB-lite"/>
    </source>
</evidence>
<accession>A0ABR1BHJ1</accession>
<organism evidence="3 4">
    <name type="scientific">Polyplax serrata</name>
    <name type="common">Common mouse louse</name>
    <dbReference type="NCBI Taxonomy" id="468196"/>
    <lineage>
        <taxon>Eukaryota</taxon>
        <taxon>Metazoa</taxon>
        <taxon>Ecdysozoa</taxon>
        <taxon>Arthropoda</taxon>
        <taxon>Hexapoda</taxon>
        <taxon>Insecta</taxon>
        <taxon>Pterygota</taxon>
        <taxon>Neoptera</taxon>
        <taxon>Paraneoptera</taxon>
        <taxon>Psocodea</taxon>
        <taxon>Troctomorpha</taxon>
        <taxon>Phthiraptera</taxon>
        <taxon>Anoplura</taxon>
        <taxon>Polyplacidae</taxon>
        <taxon>Polyplax</taxon>
    </lineage>
</organism>